<keyword evidence="4 7" id="KW-0560">Oxidoreductase</keyword>
<dbReference type="PROSITE" id="PS00086">
    <property type="entry name" value="CYTOCHROME_P450"/>
    <property type="match status" value="1"/>
</dbReference>
<dbReference type="RefSeq" id="WP_013427106.1">
    <property type="nucleotide sequence ID" value="NC_014666.1"/>
</dbReference>
<evidence type="ECO:0000256" key="5">
    <source>
        <dbReference type="ARBA" id="ARBA00023004"/>
    </source>
</evidence>
<proteinExistence type="inferred from homology"/>
<dbReference type="AlphaFoldDB" id="E3IZS0"/>
<dbReference type="InterPro" id="IPR036396">
    <property type="entry name" value="Cyt_P450_sf"/>
</dbReference>
<protein>
    <submittedName>
        <fullName evidence="8">Cytochrome P450</fullName>
    </submittedName>
</protein>
<dbReference type="InterPro" id="IPR017972">
    <property type="entry name" value="Cyt_P450_CS"/>
</dbReference>
<dbReference type="GO" id="GO:0020037">
    <property type="term" value="F:heme binding"/>
    <property type="evidence" value="ECO:0007669"/>
    <property type="project" value="InterPro"/>
</dbReference>
<evidence type="ECO:0000256" key="6">
    <source>
        <dbReference type="ARBA" id="ARBA00023033"/>
    </source>
</evidence>
<gene>
    <name evidence="8" type="ordered locus">FraEuI1c_6004</name>
</gene>
<dbReference type="InParanoid" id="E3IZS0"/>
<dbReference type="eggNOG" id="COG2124">
    <property type="taxonomic scope" value="Bacteria"/>
</dbReference>
<dbReference type="GO" id="GO:0036199">
    <property type="term" value="F:cholest-4-en-3-one 26-monooxygenase activity"/>
    <property type="evidence" value="ECO:0007669"/>
    <property type="project" value="TreeGrafter"/>
</dbReference>
<dbReference type="PRINTS" id="PR00359">
    <property type="entry name" value="BP450"/>
</dbReference>
<name>E3IZS0_PSEI1</name>
<dbReference type="InterPro" id="IPR001128">
    <property type="entry name" value="Cyt_P450"/>
</dbReference>
<keyword evidence="9" id="KW-1185">Reference proteome</keyword>
<dbReference type="FunFam" id="1.10.630.10:FF:000018">
    <property type="entry name" value="Cytochrome P450 monooxygenase"/>
    <property type="match status" value="1"/>
</dbReference>
<evidence type="ECO:0000313" key="9">
    <source>
        <dbReference type="Proteomes" id="UP000002484"/>
    </source>
</evidence>
<evidence type="ECO:0000256" key="3">
    <source>
        <dbReference type="ARBA" id="ARBA00022723"/>
    </source>
</evidence>
<keyword evidence="2 7" id="KW-0349">Heme</keyword>
<dbReference type="CDD" id="cd11078">
    <property type="entry name" value="CYP130-like"/>
    <property type="match status" value="1"/>
</dbReference>
<dbReference type="GO" id="GO:0005506">
    <property type="term" value="F:iron ion binding"/>
    <property type="evidence" value="ECO:0007669"/>
    <property type="project" value="InterPro"/>
</dbReference>
<evidence type="ECO:0000313" key="8">
    <source>
        <dbReference type="EMBL" id="ADP83988.1"/>
    </source>
</evidence>
<keyword evidence="6 7" id="KW-0503">Monooxygenase</keyword>
<keyword evidence="3 7" id="KW-0479">Metal-binding</keyword>
<dbReference type="FunCoup" id="E3IZS0">
    <property type="interactions" value="17"/>
</dbReference>
<organism evidence="8 9">
    <name type="scientific">Pseudofrankia inefficax (strain DSM 45817 / CECT 9037 / DDB 130130 / EuI1c)</name>
    <name type="common">Frankia inefficax</name>
    <dbReference type="NCBI Taxonomy" id="298654"/>
    <lineage>
        <taxon>Bacteria</taxon>
        <taxon>Bacillati</taxon>
        <taxon>Actinomycetota</taxon>
        <taxon>Actinomycetes</taxon>
        <taxon>Frankiales</taxon>
        <taxon>Frankiaceae</taxon>
        <taxon>Pseudofrankia</taxon>
    </lineage>
</organism>
<dbReference type="InterPro" id="IPR002397">
    <property type="entry name" value="Cyt_P450_B"/>
</dbReference>
<dbReference type="GO" id="GO:0008395">
    <property type="term" value="F:steroid hydroxylase activity"/>
    <property type="evidence" value="ECO:0007669"/>
    <property type="project" value="TreeGrafter"/>
</dbReference>
<sequence>MTDLKWDPFDPVVDVDPYPVWRRMRDEQPLYRNDEYDFFAVSRHADVDDLHRDTKTYSSKYGTLLEIMGKDPIPPGFLIFSDPPVHNMLRTLVSRAYTPRRVGGLEGQVRELAAELLDRQIGGGGFDYVQDFAAQLPSLVISALIGVDPADREEVRRTIDLCFHIEEGKGTLNEISLGASARLRAYFADQIQERRARPRDDMMTALVEAEVKDGDTTRRLTTAEAATLTNEMVSAGTETVARLLGWACLLLAAHPDQRAALAADPTLLPSAVEETLRFEAPSPVQGRTVMADVELYGTKVPAGSHILLLTASAGRDERKYDDPDSYDIHRRFDSHVSFGHGAHFCLGASLARLEGRVALEETLRRFPTWEIDQDRAVRLHTSTVRGYEKLPILF</sequence>
<dbReference type="HOGENOM" id="CLU_033716_0_2_11"/>
<evidence type="ECO:0000256" key="7">
    <source>
        <dbReference type="RuleBase" id="RU000461"/>
    </source>
</evidence>
<dbReference type="PANTHER" id="PTHR46696">
    <property type="entry name" value="P450, PUTATIVE (EUROFUNG)-RELATED"/>
    <property type="match status" value="1"/>
</dbReference>
<dbReference type="KEGG" id="fri:FraEuI1c_6004"/>
<dbReference type="OrthoDB" id="502624at2"/>
<comment type="similarity">
    <text evidence="1 7">Belongs to the cytochrome P450 family.</text>
</comment>
<dbReference type="Gene3D" id="1.10.630.10">
    <property type="entry name" value="Cytochrome P450"/>
    <property type="match status" value="1"/>
</dbReference>
<evidence type="ECO:0000256" key="1">
    <source>
        <dbReference type="ARBA" id="ARBA00010617"/>
    </source>
</evidence>
<dbReference type="PANTHER" id="PTHR46696:SF4">
    <property type="entry name" value="BIOTIN BIOSYNTHESIS CYTOCHROME P450"/>
    <property type="match status" value="1"/>
</dbReference>
<dbReference type="GO" id="GO:0006707">
    <property type="term" value="P:cholesterol catabolic process"/>
    <property type="evidence" value="ECO:0007669"/>
    <property type="project" value="TreeGrafter"/>
</dbReference>
<dbReference type="Proteomes" id="UP000002484">
    <property type="component" value="Chromosome"/>
</dbReference>
<dbReference type="Pfam" id="PF00067">
    <property type="entry name" value="p450"/>
    <property type="match status" value="1"/>
</dbReference>
<keyword evidence="5 7" id="KW-0408">Iron</keyword>
<accession>E3IZS0</accession>
<evidence type="ECO:0000256" key="2">
    <source>
        <dbReference type="ARBA" id="ARBA00022617"/>
    </source>
</evidence>
<dbReference type="EMBL" id="CP002299">
    <property type="protein sequence ID" value="ADP83988.1"/>
    <property type="molecule type" value="Genomic_DNA"/>
</dbReference>
<evidence type="ECO:0000256" key="4">
    <source>
        <dbReference type="ARBA" id="ARBA00023002"/>
    </source>
</evidence>
<dbReference type="STRING" id="298654.FraEuI1c_6004"/>
<dbReference type="SUPFAM" id="SSF48264">
    <property type="entry name" value="Cytochrome P450"/>
    <property type="match status" value="1"/>
</dbReference>
<dbReference type="PRINTS" id="PR00385">
    <property type="entry name" value="P450"/>
</dbReference>
<reference evidence="8 9" key="1">
    <citation type="submission" date="2010-10" db="EMBL/GenBank/DDBJ databases">
        <title>Complete sequence of Frankia sp. EuI1c.</title>
        <authorList>
            <consortium name="US DOE Joint Genome Institute"/>
            <person name="Lucas S."/>
            <person name="Copeland A."/>
            <person name="Lapidus A."/>
            <person name="Cheng J.-F."/>
            <person name="Bruce D."/>
            <person name="Goodwin L."/>
            <person name="Pitluck S."/>
            <person name="Chertkov O."/>
            <person name="Detter J.C."/>
            <person name="Han C."/>
            <person name="Tapia R."/>
            <person name="Land M."/>
            <person name="Hauser L."/>
            <person name="Jeffries C."/>
            <person name="Kyrpides N."/>
            <person name="Ivanova N."/>
            <person name="Mikhailova N."/>
            <person name="Beauchemin N."/>
            <person name="Sen A."/>
            <person name="Sur S.A."/>
            <person name="Gtari M."/>
            <person name="Wall L."/>
            <person name="Tisa L."/>
            <person name="Woyke T."/>
        </authorList>
    </citation>
    <scope>NUCLEOTIDE SEQUENCE [LARGE SCALE GENOMIC DNA]</scope>
    <source>
        <strain evidence="9">DSM 45817 / CECT 9037 / EuI1c</strain>
    </source>
</reference>